<evidence type="ECO:0000313" key="2">
    <source>
        <dbReference type="Proteomes" id="UP001060085"/>
    </source>
</evidence>
<protein>
    <submittedName>
        <fullName evidence="1">Uncharacterized protein</fullName>
    </submittedName>
</protein>
<accession>A0ACC0AVR2</accession>
<evidence type="ECO:0000313" key="1">
    <source>
        <dbReference type="EMBL" id="KAI5664214.1"/>
    </source>
</evidence>
<keyword evidence="2" id="KW-1185">Reference proteome</keyword>
<proteinExistence type="predicted"/>
<dbReference type="Proteomes" id="UP001060085">
    <property type="component" value="Linkage Group LG05"/>
</dbReference>
<comment type="caution">
    <text evidence="1">The sequence shown here is derived from an EMBL/GenBank/DDBJ whole genome shotgun (WGS) entry which is preliminary data.</text>
</comment>
<dbReference type="EMBL" id="CM044705">
    <property type="protein sequence ID" value="KAI5664214.1"/>
    <property type="molecule type" value="Genomic_DNA"/>
</dbReference>
<reference evidence="2" key="1">
    <citation type="journal article" date="2023" name="Nat. Plants">
        <title>Single-cell RNA sequencing provides a high-resolution roadmap for understanding the multicellular compartmentation of specialized metabolism.</title>
        <authorList>
            <person name="Sun S."/>
            <person name="Shen X."/>
            <person name="Li Y."/>
            <person name="Li Y."/>
            <person name="Wang S."/>
            <person name="Li R."/>
            <person name="Zhang H."/>
            <person name="Shen G."/>
            <person name="Guo B."/>
            <person name="Wei J."/>
            <person name="Xu J."/>
            <person name="St-Pierre B."/>
            <person name="Chen S."/>
            <person name="Sun C."/>
        </authorList>
    </citation>
    <scope>NUCLEOTIDE SEQUENCE [LARGE SCALE GENOMIC DNA]</scope>
</reference>
<name>A0ACC0AVR2_CATRO</name>
<sequence>MLGLTSHDKMVTKSTWASVRIYYPLNKASLGLAALSSYRCHMALYYDLRLPLDHFPYEISSLLIREQWFRLDQCNIKEIGPAVNVINLTVWVKDLPHCITVCSPIFCLANTLVNLASAVKGSSDSYSKHLGRALTLAADMAKRSRRLITDQSQKENTRRPIHRPNLPNEPPLYAWATDHQPIPVDHRDHTSTHGPGKFAAISAVVGTRISPHTQKLRQKRWIPRKYHKSLSVSVGVKPQHSDLSRERNSPSERNQKRRNQTPRVQKLRYPFIGVRKPLAMAGDLGTSWLFSSATESTPNQLTAISNFVYEKTKRRVAFIGWEYLSKETVAKA</sequence>
<gene>
    <name evidence="1" type="ORF">M9H77_23537</name>
</gene>
<organism evidence="1 2">
    <name type="scientific">Catharanthus roseus</name>
    <name type="common">Madagascar periwinkle</name>
    <name type="synonym">Vinca rosea</name>
    <dbReference type="NCBI Taxonomy" id="4058"/>
    <lineage>
        <taxon>Eukaryota</taxon>
        <taxon>Viridiplantae</taxon>
        <taxon>Streptophyta</taxon>
        <taxon>Embryophyta</taxon>
        <taxon>Tracheophyta</taxon>
        <taxon>Spermatophyta</taxon>
        <taxon>Magnoliopsida</taxon>
        <taxon>eudicotyledons</taxon>
        <taxon>Gunneridae</taxon>
        <taxon>Pentapetalae</taxon>
        <taxon>asterids</taxon>
        <taxon>lamiids</taxon>
        <taxon>Gentianales</taxon>
        <taxon>Apocynaceae</taxon>
        <taxon>Rauvolfioideae</taxon>
        <taxon>Vinceae</taxon>
        <taxon>Catharanthinae</taxon>
        <taxon>Catharanthus</taxon>
    </lineage>
</organism>